<dbReference type="Pfam" id="PF00440">
    <property type="entry name" value="TetR_N"/>
    <property type="match status" value="1"/>
</dbReference>
<name>A0A4Y3KH17_CELUD</name>
<dbReference type="Proteomes" id="UP000315842">
    <property type="component" value="Unassembled WGS sequence"/>
</dbReference>
<dbReference type="InterPro" id="IPR001647">
    <property type="entry name" value="HTH_TetR"/>
</dbReference>
<dbReference type="PRINTS" id="PR00455">
    <property type="entry name" value="HTHTETR"/>
</dbReference>
<evidence type="ECO:0000256" key="2">
    <source>
        <dbReference type="ARBA" id="ARBA00023125"/>
    </source>
</evidence>
<sequence>MLCPVARVYCRCTDSREGDVAQQARAVATRNAIVEAAAAEFIEHGFAGASIADIAQRAGATKGAMYFHFRSKELLAQAVIDRQRELNDELQDKFASSDLSALAILVSMVHALGDLMRDDVVALAAMRLAVEVPEGGDDRGPTYDAWAAPTSAVISHAIAQGDVRDTIDPEVLSRFLVAAFTGVQTASFASTRLEDLMDRLHEMWTVLLPGIVAPGREHVIPDILQRA</sequence>
<dbReference type="InterPro" id="IPR023772">
    <property type="entry name" value="DNA-bd_HTH_TetR-type_CS"/>
</dbReference>
<reference evidence="6 7" key="1">
    <citation type="submission" date="2019-06" db="EMBL/GenBank/DDBJ databases">
        <title>Whole genome shotgun sequence of Cellulomonas uda NBRC 3747.</title>
        <authorList>
            <person name="Hosoyama A."/>
            <person name="Uohara A."/>
            <person name="Ohji S."/>
            <person name="Ichikawa N."/>
        </authorList>
    </citation>
    <scope>NUCLEOTIDE SEQUENCE [LARGE SCALE GENOMIC DNA]</scope>
    <source>
        <strain evidence="6 7">NBRC 3747</strain>
    </source>
</reference>
<dbReference type="NCBIfam" id="NF041196">
    <property type="entry name" value="ScbR_bind_reg"/>
    <property type="match status" value="1"/>
</dbReference>
<dbReference type="PROSITE" id="PS50977">
    <property type="entry name" value="HTH_TETR_2"/>
    <property type="match status" value="1"/>
</dbReference>
<organism evidence="6 7">
    <name type="scientific">Cellulomonas uda</name>
    <dbReference type="NCBI Taxonomy" id="1714"/>
    <lineage>
        <taxon>Bacteria</taxon>
        <taxon>Bacillati</taxon>
        <taxon>Actinomycetota</taxon>
        <taxon>Actinomycetes</taxon>
        <taxon>Micrococcales</taxon>
        <taxon>Cellulomonadaceae</taxon>
        <taxon>Cellulomonas</taxon>
    </lineage>
</organism>
<keyword evidence="7" id="KW-1185">Reference proteome</keyword>
<accession>A0A4Y3KH17</accession>
<evidence type="ECO:0000256" key="4">
    <source>
        <dbReference type="PROSITE-ProRule" id="PRU00335"/>
    </source>
</evidence>
<dbReference type="InterPro" id="IPR047923">
    <property type="entry name" value="ArpA-like"/>
</dbReference>
<dbReference type="InterPro" id="IPR050109">
    <property type="entry name" value="HTH-type_TetR-like_transc_reg"/>
</dbReference>
<dbReference type="EMBL" id="BJLP01000055">
    <property type="protein sequence ID" value="GEA82298.1"/>
    <property type="molecule type" value="Genomic_DNA"/>
</dbReference>
<dbReference type="PANTHER" id="PTHR30055:SF234">
    <property type="entry name" value="HTH-TYPE TRANSCRIPTIONAL REGULATOR BETI"/>
    <property type="match status" value="1"/>
</dbReference>
<comment type="caution">
    <text evidence="6">The sequence shown here is derived from an EMBL/GenBank/DDBJ whole genome shotgun (WGS) entry which is preliminary data.</text>
</comment>
<dbReference type="PANTHER" id="PTHR30055">
    <property type="entry name" value="HTH-TYPE TRANSCRIPTIONAL REGULATOR RUTR"/>
    <property type="match status" value="1"/>
</dbReference>
<evidence type="ECO:0000313" key="6">
    <source>
        <dbReference type="EMBL" id="GEA82298.1"/>
    </source>
</evidence>
<dbReference type="InterPro" id="IPR036271">
    <property type="entry name" value="Tet_transcr_reg_TetR-rel_C_sf"/>
</dbReference>
<evidence type="ECO:0000256" key="1">
    <source>
        <dbReference type="ARBA" id="ARBA00023015"/>
    </source>
</evidence>
<dbReference type="InterPro" id="IPR054126">
    <property type="entry name" value="CprB_TetR_C"/>
</dbReference>
<dbReference type="AlphaFoldDB" id="A0A4Y3KH17"/>
<dbReference type="SUPFAM" id="SSF46689">
    <property type="entry name" value="Homeodomain-like"/>
    <property type="match status" value="1"/>
</dbReference>
<dbReference type="PROSITE" id="PS01081">
    <property type="entry name" value="HTH_TETR_1"/>
    <property type="match status" value="1"/>
</dbReference>
<dbReference type="Pfam" id="PF21935">
    <property type="entry name" value="TetR_C_45"/>
    <property type="match status" value="1"/>
</dbReference>
<feature type="domain" description="HTH tetR-type" evidence="5">
    <location>
        <begin position="27"/>
        <end position="87"/>
    </location>
</feature>
<proteinExistence type="predicted"/>
<keyword evidence="2 4" id="KW-0238">DNA-binding</keyword>
<dbReference type="GO" id="GO:0003700">
    <property type="term" value="F:DNA-binding transcription factor activity"/>
    <property type="evidence" value="ECO:0007669"/>
    <property type="project" value="TreeGrafter"/>
</dbReference>
<protein>
    <submittedName>
        <fullName evidence="6">TetR family transcriptional regulator</fullName>
    </submittedName>
</protein>
<keyword evidence="3" id="KW-0804">Transcription</keyword>
<evidence type="ECO:0000256" key="3">
    <source>
        <dbReference type="ARBA" id="ARBA00023163"/>
    </source>
</evidence>
<dbReference type="Gene3D" id="1.10.357.10">
    <property type="entry name" value="Tetracycline Repressor, domain 2"/>
    <property type="match status" value="1"/>
</dbReference>
<dbReference type="GO" id="GO:0000976">
    <property type="term" value="F:transcription cis-regulatory region binding"/>
    <property type="evidence" value="ECO:0007669"/>
    <property type="project" value="TreeGrafter"/>
</dbReference>
<dbReference type="InterPro" id="IPR009057">
    <property type="entry name" value="Homeodomain-like_sf"/>
</dbReference>
<gene>
    <name evidence="6" type="ORF">CUD01_27420</name>
</gene>
<evidence type="ECO:0000259" key="5">
    <source>
        <dbReference type="PROSITE" id="PS50977"/>
    </source>
</evidence>
<feature type="DNA-binding region" description="H-T-H motif" evidence="4">
    <location>
        <begin position="50"/>
        <end position="69"/>
    </location>
</feature>
<dbReference type="SUPFAM" id="SSF48498">
    <property type="entry name" value="Tetracyclin repressor-like, C-terminal domain"/>
    <property type="match status" value="1"/>
</dbReference>
<evidence type="ECO:0000313" key="7">
    <source>
        <dbReference type="Proteomes" id="UP000315842"/>
    </source>
</evidence>
<keyword evidence="1" id="KW-0805">Transcription regulation</keyword>